<keyword evidence="4 8" id="KW-1133">Transmembrane helix</keyword>
<dbReference type="AlphaFoldDB" id="A0A6J5ZHB0"/>
<dbReference type="HAMAP" id="MF_00454">
    <property type="entry name" value="FluC"/>
    <property type="match status" value="1"/>
</dbReference>
<dbReference type="Pfam" id="PF02537">
    <property type="entry name" value="CRCB"/>
    <property type="match status" value="1"/>
</dbReference>
<accession>A0A6J5ZHB0</accession>
<evidence type="ECO:0000256" key="2">
    <source>
        <dbReference type="ARBA" id="ARBA00022475"/>
    </source>
</evidence>
<evidence type="ECO:0000256" key="8">
    <source>
        <dbReference type="SAM" id="Phobius"/>
    </source>
</evidence>
<evidence type="ECO:0000256" key="4">
    <source>
        <dbReference type="ARBA" id="ARBA00022989"/>
    </source>
</evidence>
<dbReference type="GO" id="GO:0005886">
    <property type="term" value="C:plasma membrane"/>
    <property type="evidence" value="ECO:0007669"/>
    <property type="project" value="UniProtKB-SubCell"/>
</dbReference>
<keyword evidence="3 8" id="KW-0812">Transmembrane</keyword>
<organism evidence="9">
    <name type="scientific">freshwater metagenome</name>
    <dbReference type="NCBI Taxonomy" id="449393"/>
    <lineage>
        <taxon>unclassified sequences</taxon>
        <taxon>metagenomes</taxon>
        <taxon>ecological metagenomes</taxon>
    </lineage>
</organism>
<feature type="transmembrane region" description="Helical" evidence="8">
    <location>
        <begin position="59"/>
        <end position="80"/>
    </location>
</feature>
<protein>
    <submittedName>
        <fullName evidence="9">Unannotated protein</fullName>
    </submittedName>
</protein>
<dbReference type="EMBL" id="CAESAK010000149">
    <property type="protein sequence ID" value="CAB4341964.1"/>
    <property type="molecule type" value="Genomic_DNA"/>
</dbReference>
<dbReference type="GO" id="GO:1903425">
    <property type="term" value="F:fluoride transmembrane transporter activity"/>
    <property type="evidence" value="ECO:0007669"/>
    <property type="project" value="TreeGrafter"/>
</dbReference>
<name>A0A6J5ZHB0_9ZZZZ</name>
<comment type="similarity">
    <text evidence="6">Belongs to the fluoride channel Fluc/FEX (TC 1.A.43) family.</text>
</comment>
<comment type="subcellular location">
    <subcellularLocation>
        <location evidence="1">Cell membrane</location>
        <topology evidence="1">Multi-pass membrane protein</topology>
    </subcellularLocation>
</comment>
<evidence type="ECO:0000256" key="3">
    <source>
        <dbReference type="ARBA" id="ARBA00022692"/>
    </source>
</evidence>
<evidence type="ECO:0000313" key="9">
    <source>
        <dbReference type="EMBL" id="CAB4341964.1"/>
    </source>
</evidence>
<sequence length="113" mass="12380">MKAALLVALGSAIGAPARFLVDQYFKKFTDHPVGTFVVNIFGSFLIGLTFASTEAWHDFLAIGVAGSFTTWSTFMLDLYLGYELRHYKKVAINLSASLVFGLLAAWLGLSIIR</sequence>
<comment type="catalytic activity">
    <reaction evidence="7">
        <text>fluoride(in) = fluoride(out)</text>
        <dbReference type="Rhea" id="RHEA:76159"/>
        <dbReference type="ChEBI" id="CHEBI:17051"/>
    </reaction>
    <physiologicalReaction direction="left-to-right" evidence="7">
        <dbReference type="Rhea" id="RHEA:76160"/>
    </physiologicalReaction>
</comment>
<dbReference type="PANTHER" id="PTHR28259:SF1">
    <property type="entry name" value="FLUORIDE EXPORT PROTEIN 1-RELATED"/>
    <property type="match status" value="1"/>
</dbReference>
<evidence type="ECO:0000256" key="6">
    <source>
        <dbReference type="ARBA" id="ARBA00035120"/>
    </source>
</evidence>
<feature type="transmembrane region" description="Helical" evidence="8">
    <location>
        <begin position="33"/>
        <end position="52"/>
    </location>
</feature>
<evidence type="ECO:0000256" key="5">
    <source>
        <dbReference type="ARBA" id="ARBA00023136"/>
    </source>
</evidence>
<gene>
    <name evidence="9" type="ORF">UFOPK3775_00991</name>
</gene>
<evidence type="ECO:0000256" key="1">
    <source>
        <dbReference type="ARBA" id="ARBA00004651"/>
    </source>
</evidence>
<keyword evidence="5 8" id="KW-0472">Membrane</keyword>
<dbReference type="InterPro" id="IPR003691">
    <property type="entry name" value="FluC"/>
</dbReference>
<keyword evidence="2" id="KW-1003">Cell membrane</keyword>
<proteinExistence type="inferred from homology"/>
<feature type="transmembrane region" description="Helical" evidence="8">
    <location>
        <begin position="92"/>
        <end position="112"/>
    </location>
</feature>
<reference evidence="9" key="1">
    <citation type="submission" date="2020-05" db="EMBL/GenBank/DDBJ databases">
        <authorList>
            <person name="Chiriac C."/>
            <person name="Salcher M."/>
            <person name="Ghai R."/>
            <person name="Kavagutti S V."/>
        </authorList>
    </citation>
    <scope>NUCLEOTIDE SEQUENCE</scope>
</reference>
<dbReference type="PANTHER" id="PTHR28259">
    <property type="entry name" value="FLUORIDE EXPORT PROTEIN 1-RELATED"/>
    <property type="match status" value="1"/>
</dbReference>
<evidence type="ECO:0000256" key="7">
    <source>
        <dbReference type="ARBA" id="ARBA00035585"/>
    </source>
</evidence>